<dbReference type="Gene3D" id="3.40.50.1820">
    <property type="entry name" value="alpha/beta hydrolase"/>
    <property type="match status" value="1"/>
</dbReference>
<keyword evidence="2" id="KW-0378">Hydrolase</keyword>
<dbReference type="InterPro" id="IPR019819">
    <property type="entry name" value="Carboxylesterase_B_CS"/>
</dbReference>
<dbReference type="InterPro" id="IPR002018">
    <property type="entry name" value="CarbesteraseB"/>
</dbReference>
<sequence length="357" mass="37207">MSLASIIRPSLITGLWVTTLAACSGGDLQLVVETASGSIEGAYSSDESDVLAFRGVPYAAAPIGELRFRPPTESTPWDGVRTAYDIGAPCWQAVGPVSESVFSRGQLNISEDCLYLNVFAPVTSVEGGAPVLVWYHGGGNTAGHGGAEIFDGSALAKKGAVVVTANYRLGVFGFLAHPALTAESEHSSSGNYGLLDQIAALQWVRENITAFGGDPDRVTIFGQSAGSRDVCLLMASPLAESLFHRVIGHSGGCFSEPPTLTESHAAGLARASRVSIEGEGRQAAAALRAMGSADLYSGMRGGGGPIVDGWVIPRPPWETFLAGEHNRVPVIAGAMANERKSLGANTPERARDVLEGR</sequence>
<evidence type="ECO:0000256" key="1">
    <source>
        <dbReference type="ARBA" id="ARBA00005964"/>
    </source>
</evidence>
<dbReference type="InterPro" id="IPR019826">
    <property type="entry name" value="Carboxylesterase_B_AS"/>
</dbReference>
<evidence type="ECO:0000256" key="2">
    <source>
        <dbReference type="ARBA" id="ARBA00022801"/>
    </source>
</evidence>
<accession>A0A382NA38</accession>
<dbReference type="SUPFAM" id="SSF53474">
    <property type="entry name" value="alpha/beta-Hydrolases"/>
    <property type="match status" value="1"/>
</dbReference>
<dbReference type="PANTHER" id="PTHR11559">
    <property type="entry name" value="CARBOXYLESTERASE"/>
    <property type="match status" value="1"/>
</dbReference>
<feature type="non-terminal residue" evidence="4">
    <location>
        <position position="357"/>
    </location>
</feature>
<feature type="domain" description="Carboxylesterase type B" evidence="3">
    <location>
        <begin position="30"/>
        <end position="343"/>
    </location>
</feature>
<dbReference type="EMBL" id="UINC01099073">
    <property type="protein sequence ID" value="SVC58064.1"/>
    <property type="molecule type" value="Genomic_DNA"/>
</dbReference>
<dbReference type="PROSITE" id="PS00122">
    <property type="entry name" value="CARBOXYLESTERASE_B_1"/>
    <property type="match status" value="1"/>
</dbReference>
<organism evidence="4">
    <name type="scientific">marine metagenome</name>
    <dbReference type="NCBI Taxonomy" id="408172"/>
    <lineage>
        <taxon>unclassified sequences</taxon>
        <taxon>metagenomes</taxon>
        <taxon>ecological metagenomes</taxon>
    </lineage>
</organism>
<evidence type="ECO:0000259" key="3">
    <source>
        <dbReference type="Pfam" id="PF00135"/>
    </source>
</evidence>
<reference evidence="4" key="1">
    <citation type="submission" date="2018-05" db="EMBL/GenBank/DDBJ databases">
        <authorList>
            <person name="Lanie J.A."/>
            <person name="Ng W.-L."/>
            <person name="Kazmierczak K.M."/>
            <person name="Andrzejewski T.M."/>
            <person name="Davidsen T.M."/>
            <person name="Wayne K.J."/>
            <person name="Tettelin H."/>
            <person name="Glass J.I."/>
            <person name="Rusch D."/>
            <person name="Podicherti R."/>
            <person name="Tsui H.-C.T."/>
            <person name="Winkler M.E."/>
        </authorList>
    </citation>
    <scope>NUCLEOTIDE SEQUENCE</scope>
</reference>
<comment type="similarity">
    <text evidence="1">Belongs to the type-B carboxylesterase/lipase family.</text>
</comment>
<dbReference type="PROSITE" id="PS00941">
    <property type="entry name" value="CARBOXYLESTERASE_B_2"/>
    <property type="match status" value="1"/>
</dbReference>
<dbReference type="InterPro" id="IPR050309">
    <property type="entry name" value="Type-B_Carboxylest/Lipase"/>
</dbReference>
<protein>
    <recommendedName>
        <fullName evidence="3">Carboxylesterase type B domain-containing protein</fullName>
    </recommendedName>
</protein>
<name>A0A382NA38_9ZZZZ</name>
<dbReference type="InterPro" id="IPR029058">
    <property type="entry name" value="AB_hydrolase_fold"/>
</dbReference>
<dbReference type="AlphaFoldDB" id="A0A382NA38"/>
<dbReference type="Pfam" id="PF00135">
    <property type="entry name" value="COesterase"/>
    <property type="match status" value="1"/>
</dbReference>
<proteinExistence type="inferred from homology"/>
<dbReference type="GO" id="GO:0016787">
    <property type="term" value="F:hydrolase activity"/>
    <property type="evidence" value="ECO:0007669"/>
    <property type="project" value="UniProtKB-KW"/>
</dbReference>
<evidence type="ECO:0000313" key="4">
    <source>
        <dbReference type="EMBL" id="SVC58064.1"/>
    </source>
</evidence>
<gene>
    <name evidence="4" type="ORF">METZ01_LOCUS310918</name>
</gene>